<evidence type="ECO:0000256" key="5">
    <source>
        <dbReference type="ARBA" id="ARBA00023163"/>
    </source>
</evidence>
<dbReference type="GO" id="GO:0005666">
    <property type="term" value="C:RNA polymerase III complex"/>
    <property type="evidence" value="ECO:0007669"/>
    <property type="project" value="InterPro"/>
</dbReference>
<comment type="similarity">
    <text evidence="2">Belongs to the eukaryotic RPC9 RNA polymerase subunit family.</text>
</comment>
<dbReference type="Pfam" id="PF03874">
    <property type="entry name" value="RNA_pol_Rpb4"/>
    <property type="match status" value="1"/>
</dbReference>
<evidence type="ECO:0000313" key="7">
    <source>
        <dbReference type="EMBL" id="SCU82575.1"/>
    </source>
</evidence>
<dbReference type="GO" id="GO:0000166">
    <property type="term" value="F:nucleotide binding"/>
    <property type="evidence" value="ECO:0007669"/>
    <property type="project" value="InterPro"/>
</dbReference>
<evidence type="ECO:0000256" key="4">
    <source>
        <dbReference type="ARBA" id="ARBA00022478"/>
    </source>
</evidence>
<dbReference type="Proteomes" id="UP000191144">
    <property type="component" value="Chromosome C"/>
</dbReference>
<organism evidence="7 8">
    <name type="scientific">Lachancea meyersii CBS 8951</name>
    <dbReference type="NCBI Taxonomy" id="1266667"/>
    <lineage>
        <taxon>Eukaryota</taxon>
        <taxon>Fungi</taxon>
        <taxon>Dikarya</taxon>
        <taxon>Ascomycota</taxon>
        <taxon>Saccharomycotina</taxon>
        <taxon>Saccharomycetes</taxon>
        <taxon>Saccharomycetales</taxon>
        <taxon>Saccharomycetaceae</taxon>
        <taxon>Lachancea</taxon>
    </lineage>
</organism>
<dbReference type="SUPFAM" id="SSF47819">
    <property type="entry name" value="HRDC-like"/>
    <property type="match status" value="1"/>
</dbReference>
<evidence type="ECO:0000256" key="6">
    <source>
        <dbReference type="ARBA" id="ARBA00023242"/>
    </source>
</evidence>
<keyword evidence="5" id="KW-0804">Transcription</keyword>
<keyword evidence="6" id="KW-0539">Nucleus</keyword>
<dbReference type="OrthoDB" id="1746530at2759"/>
<keyword evidence="8" id="KW-1185">Reference proteome</keyword>
<dbReference type="PANTHER" id="PTHR15561:SF0">
    <property type="entry name" value="DNA-DIRECTED RNA POLYMERASE III SUBUNIT RPC9"/>
    <property type="match status" value="1"/>
</dbReference>
<dbReference type="GO" id="GO:0006384">
    <property type="term" value="P:transcription initiation at RNA polymerase III promoter"/>
    <property type="evidence" value="ECO:0007669"/>
    <property type="project" value="InterPro"/>
</dbReference>
<keyword evidence="4" id="KW-0240">DNA-directed RNA polymerase</keyword>
<dbReference type="InterPro" id="IPR005574">
    <property type="entry name" value="Rpb4/RPC9"/>
</dbReference>
<dbReference type="InterPro" id="IPR038324">
    <property type="entry name" value="Rpb4/RPC9_sf"/>
</dbReference>
<accession>A0A1G4IZM5</accession>
<gene>
    <name evidence="7" type="ORF">LAME_0C01838G</name>
</gene>
<evidence type="ECO:0000256" key="2">
    <source>
        <dbReference type="ARBA" id="ARBA00006898"/>
    </source>
</evidence>
<name>A0A1G4IZM5_9SACH</name>
<proteinExistence type="inferred from homology"/>
<evidence type="ECO:0000256" key="1">
    <source>
        <dbReference type="ARBA" id="ARBA00004123"/>
    </source>
</evidence>
<evidence type="ECO:0000256" key="3">
    <source>
        <dbReference type="ARBA" id="ARBA00016672"/>
    </source>
</evidence>
<dbReference type="InterPro" id="IPR010997">
    <property type="entry name" value="HRDC-like_sf"/>
</dbReference>
<dbReference type="AlphaFoldDB" id="A0A1G4IZM5"/>
<dbReference type="PANTHER" id="PTHR15561">
    <property type="entry name" value="CALCITONIN GENE-RELATED PEPTIDE-RECEPTOR COMPONENT PROTEIN"/>
    <property type="match status" value="1"/>
</dbReference>
<protein>
    <recommendedName>
        <fullName evidence="3">DNA-directed RNA polymerase III subunit RPC9</fullName>
    </recommendedName>
</protein>
<dbReference type="EMBL" id="LT598479">
    <property type="protein sequence ID" value="SCU82575.1"/>
    <property type="molecule type" value="Genomic_DNA"/>
</dbReference>
<dbReference type="InterPro" id="IPR038846">
    <property type="entry name" value="RPC9"/>
</dbReference>
<reference evidence="8" key="1">
    <citation type="submission" date="2016-03" db="EMBL/GenBank/DDBJ databases">
        <authorList>
            <person name="Devillers Hugo."/>
        </authorList>
    </citation>
    <scope>NUCLEOTIDE SEQUENCE [LARGE SCALE GENOMIC DNA]</scope>
</reference>
<dbReference type="Gene3D" id="1.20.1250.40">
    <property type="match status" value="1"/>
</dbReference>
<sequence length="153" mass="17726">MKIDTVRDAFLSDYEVLQFLLHLERRHEWTPEEDVDMINKKRKRRPYNHPELQAITRDTIRYLSEPKGAADGEDAETGAKIDAKSPLTKLNNTKFSTLMAKLNEFSLFKAEKLQIVNQMPTNLVHLYSIVEECDSRFTPEQADEIIGAVQVLY</sequence>
<comment type="subcellular location">
    <subcellularLocation>
        <location evidence="1">Nucleus</location>
    </subcellularLocation>
</comment>
<evidence type="ECO:0000313" key="8">
    <source>
        <dbReference type="Proteomes" id="UP000191144"/>
    </source>
</evidence>